<evidence type="ECO:0000256" key="4">
    <source>
        <dbReference type="SAM" id="MobiDB-lite"/>
    </source>
</evidence>
<dbReference type="InterPro" id="IPR043452">
    <property type="entry name" value="BZIP46-like"/>
</dbReference>
<accession>A0A453R396</accession>
<dbReference type="EnsemblPlants" id="AET7Gv20444300.3">
    <property type="protein sequence ID" value="AET7Gv20444300.3"/>
    <property type="gene ID" value="AET7Gv20444300"/>
</dbReference>
<dbReference type="GO" id="GO:0005634">
    <property type="term" value="C:nucleus"/>
    <property type="evidence" value="ECO:0007669"/>
    <property type="project" value="UniProtKB-SubCell"/>
</dbReference>
<feature type="compositionally biased region" description="Basic and acidic residues" evidence="4">
    <location>
        <begin position="193"/>
        <end position="214"/>
    </location>
</feature>
<reference evidence="6" key="1">
    <citation type="journal article" date="2014" name="Science">
        <title>Ancient hybridizations among the ancestral genomes of bread wheat.</title>
        <authorList>
            <consortium name="International Wheat Genome Sequencing Consortium,"/>
            <person name="Marcussen T."/>
            <person name="Sandve S.R."/>
            <person name="Heier L."/>
            <person name="Spannagl M."/>
            <person name="Pfeifer M."/>
            <person name="Jakobsen K.S."/>
            <person name="Wulff B.B."/>
            <person name="Steuernagel B."/>
            <person name="Mayer K.F."/>
            <person name="Olsen O.A."/>
        </authorList>
    </citation>
    <scope>NUCLEOTIDE SEQUENCE [LARGE SCALE GENOMIC DNA]</scope>
    <source>
        <strain evidence="6">cv. AL8/78</strain>
    </source>
</reference>
<keyword evidence="2" id="KW-0238">DNA-binding</keyword>
<keyword evidence="6" id="KW-1185">Reference proteome</keyword>
<feature type="compositionally biased region" description="Basic and acidic residues" evidence="4">
    <location>
        <begin position="228"/>
        <end position="256"/>
    </location>
</feature>
<comment type="subcellular location">
    <subcellularLocation>
        <location evidence="1">Nucleus</location>
    </subcellularLocation>
</comment>
<feature type="compositionally biased region" description="Low complexity" evidence="4">
    <location>
        <begin position="127"/>
        <end position="138"/>
    </location>
</feature>
<reference evidence="5" key="4">
    <citation type="submission" date="2019-03" db="UniProtKB">
        <authorList>
            <consortium name="EnsemblPlants"/>
        </authorList>
    </citation>
    <scope>IDENTIFICATION</scope>
</reference>
<evidence type="ECO:0000256" key="2">
    <source>
        <dbReference type="ARBA" id="ARBA00023125"/>
    </source>
</evidence>
<name>A0A453R396_AEGTS</name>
<feature type="compositionally biased region" description="Gly residues" evidence="4">
    <location>
        <begin position="105"/>
        <end position="126"/>
    </location>
</feature>
<dbReference type="AlphaFoldDB" id="A0A453R396"/>
<reference evidence="6" key="2">
    <citation type="journal article" date="2017" name="Nat. Plants">
        <title>The Aegilops tauschii genome reveals multiple impacts of transposons.</title>
        <authorList>
            <person name="Zhao G."/>
            <person name="Zou C."/>
            <person name="Li K."/>
            <person name="Wang K."/>
            <person name="Li T."/>
            <person name="Gao L."/>
            <person name="Zhang X."/>
            <person name="Wang H."/>
            <person name="Yang Z."/>
            <person name="Liu X."/>
            <person name="Jiang W."/>
            <person name="Mao L."/>
            <person name="Kong X."/>
            <person name="Jiao Y."/>
            <person name="Jia J."/>
        </authorList>
    </citation>
    <scope>NUCLEOTIDE SEQUENCE [LARGE SCALE GENOMIC DNA]</scope>
    <source>
        <strain evidence="6">cv. AL8/78</strain>
    </source>
</reference>
<proteinExistence type="predicted"/>
<keyword evidence="3" id="KW-0539">Nucleus</keyword>
<reference evidence="5" key="5">
    <citation type="journal article" date="2021" name="G3 (Bethesda)">
        <title>Aegilops tauschii genome assembly Aet v5.0 features greater sequence contiguity and improved annotation.</title>
        <authorList>
            <person name="Wang L."/>
            <person name="Zhu T."/>
            <person name="Rodriguez J.C."/>
            <person name="Deal K.R."/>
            <person name="Dubcovsky J."/>
            <person name="McGuire P.E."/>
            <person name="Lux T."/>
            <person name="Spannagl M."/>
            <person name="Mayer K.F.X."/>
            <person name="Baldrich P."/>
            <person name="Meyers B.C."/>
            <person name="Huo N."/>
            <person name="Gu Y.Q."/>
            <person name="Zhou H."/>
            <person name="Devos K.M."/>
            <person name="Bennetzen J.L."/>
            <person name="Unver T."/>
            <person name="Budak H."/>
            <person name="Gulick P.J."/>
            <person name="Galiba G."/>
            <person name="Kalapos B."/>
            <person name="Nelson D.R."/>
            <person name="Li P."/>
            <person name="You F.M."/>
            <person name="Luo M.C."/>
            <person name="Dvorak J."/>
        </authorList>
    </citation>
    <scope>NUCLEOTIDE SEQUENCE [LARGE SCALE GENOMIC DNA]</scope>
    <source>
        <strain evidence="5">cv. AL8/78</strain>
    </source>
</reference>
<evidence type="ECO:0000256" key="3">
    <source>
        <dbReference type="ARBA" id="ARBA00023242"/>
    </source>
</evidence>
<dbReference type="Proteomes" id="UP000015105">
    <property type="component" value="Chromosome 7D"/>
</dbReference>
<dbReference type="PANTHER" id="PTHR22952:SF446">
    <property type="entry name" value="ABSCISIC ACID-INSENSITIVE 5-LIKE PROTEIN 5-RELATED"/>
    <property type="match status" value="1"/>
</dbReference>
<dbReference type="PANTHER" id="PTHR22952">
    <property type="entry name" value="CAMP-RESPONSE ELEMENT BINDING PROTEIN-RELATED"/>
    <property type="match status" value="1"/>
</dbReference>
<evidence type="ECO:0000256" key="1">
    <source>
        <dbReference type="ARBA" id="ARBA00004123"/>
    </source>
</evidence>
<feature type="region of interest" description="Disordered" evidence="4">
    <location>
        <begin position="65"/>
        <end position="278"/>
    </location>
</feature>
<dbReference type="Gramene" id="AET7Gv20444300.3">
    <property type="protein sequence ID" value="AET7Gv20444300.3"/>
    <property type="gene ID" value="AET7Gv20444300"/>
</dbReference>
<evidence type="ECO:0000313" key="6">
    <source>
        <dbReference type="Proteomes" id="UP000015105"/>
    </source>
</evidence>
<sequence>SKPKISPFSLARQGSIYSLTFDEFQSALGGAGKDFGSMNMDELLRNIWTAEESNAIAATLTPATTAAPASNGHPAPGLHDAAPHAQPDDGGRGLARHHGLLRRGAAGGPRAGAGAGAGSGAGGGPGAAAADPGADDAGGVPGARRRGAGGHGGPDRRGAGAGAGSVPPGQCGRADHAGGERGGARSRRAGAWRADDGGGADHARRAERVREDGGRGSLVAVAGAVSLRHRDEGEEGAYRREGGREAAEAHDQEPGVRRQVPPEEAGSIYADRHSSWPS</sequence>
<evidence type="ECO:0000313" key="5">
    <source>
        <dbReference type="EnsemblPlants" id="AET7Gv20444300.3"/>
    </source>
</evidence>
<feature type="compositionally biased region" description="Basic and acidic residues" evidence="4">
    <location>
        <begin position="173"/>
        <end position="183"/>
    </location>
</feature>
<reference evidence="5" key="3">
    <citation type="journal article" date="2017" name="Nature">
        <title>Genome sequence of the progenitor of the wheat D genome Aegilops tauschii.</title>
        <authorList>
            <person name="Luo M.C."/>
            <person name="Gu Y.Q."/>
            <person name="Puiu D."/>
            <person name="Wang H."/>
            <person name="Twardziok S.O."/>
            <person name="Deal K.R."/>
            <person name="Huo N."/>
            <person name="Zhu T."/>
            <person name="Wang L."/>
            <person name="Wang Y."/>
            <person name="McGuire P.E."/>
            <person name="Liu S."/>
            <person name="Long H."/>
            <person name="Ramasamy R.K."/>
            <person name="Rodriguez J.C."/>
            <person name="Van S.L."/>
            <person name="Yuan L."/>
            <person name="Wang Z."/>
            <person name="Xia Z."/>
            <person name="Xiao L."/>
            <person name="Anderson O.D."/>
            <person name="Ouyang S."/>
            <person name="Liang Y."/>
            <person name="Zimin A.V."/>
            <person name="Pertea G."/>
            <person name="Qi P."/>
            <person name="Bennetzen J.L."/>
            <person name="Dai X."/>
            <person name="Dawson M.W."/>
            <person name="Muller H.G."/>
            <person name="Kugler K."/>
            <person name="Rivarola-Duarte L."/>
            <person name="Spannagl M."/>
            <person name="Mayer K.F.X."/>
            <person name="Lu F.H."/>
            <person name="Bevan M.W."/>
            <person name="Leroy P."/>
            <person name="Li P."/>
            <person name="You F.M."/>
            <person name="Sun Q."/>
            <person name="Liu Z."/>
            <person name="Lyons E."/>
            <person name="Wicker T."/>
            <person name="Salzberg S.L."/>
            <person name="Devos K.M."/>
            <person name="Dvorak J."/>
        </authorList>
    </citation>
    <scope>NUCLEOTIDE SEQUENCE [LARGE SCALE GENOMIC DNA]</scope>
    <source>
        <strain evidence="5">cv. AL8/78</strain>
    </source>
</reference>
<dbReference type="GO" id="GO:0045893">
    <property type="term" value="P:positive regulation of DNA-templated transcription"/>
    <property type="evidence" value="ECO:0007669"/>
    <property type="project" value="InterPro"/>
</dbReference>
<protein>
    <submittedName>
        <fullName evidence="5">Uncharacterized protein</fullName>
    </submittedName>
</protein>
<organism evidence="5 6">
    <name type="scientific">Aegilops tauschii subsp. strangulata</name>
    <name type="common">Goatgrass</name>
    <dbReference type="NCBI Taxonomy" id="200361"/>
    <lineage>
        <taxon>Eukaryota</taxon>
        <taxon>Viridiplantae</taxon>
        <taxon>Streptophyta</taxon>
        <taxon>Embryophyta</taxon>
        <taxon>Tracheophyta</taxon>
        <taxon>Spermatophyta</taxon>
        <taxon>Magnoliopsida</taxon>
        <taxon>Liliopsida</taxon>
        <taxon>Poales</taxon>
        <taxon>Poaceae</taxon>
        <taxon>BOP clade</taxon>
        <taxon>Pooideae</taxon>
        <taxon>Triticodae</taxon>
        <taxon>Triticeae</taxon>
        <taxon>Triticinae</taxon>
        <taxon>Aegilops</taxon>
    </lineage>
</organism>
<dbReference type="GO" id="GO:0003677">
    <property type="term" value="F:DNA binding"/>
    <property type="evidence" value="ECO:0007669"/>
    <property type="project" value="UniProtKB-KW"/>
</dbReference>
<dbReference type="GO" id="GO:0003700">
    <property type="term" value="F:DNA-binding transcription factor activity"/>
    <property type="evidence" value="ECO:0007669"/>
    <property type="project" value="InterPro"/>
</dbReference>